<dbReference type="EMBL" id="FUEZ01000004">
    <property type="protein sequence ID" value="SPM43074.1"/>
    <property type="molecule type" value="Genomic_DNA"/>
</dbReference>
<keyword evidence="1" id="KW-0808">Transferase</keyword>
<dbReference type="Proteomes" id="UP000240424">
    <property type="component" value="Unassembled WGS sequence"/>
</dbReference>
<dbReference type="GO" id="GO:0032259">
    <property type="term" value="P:methylation"/>
    <property type="evidence" value="ECO:0007669"/>
    <property type="project" value="UniProtKB-KW"/>
</dbReference>
<evidence type="ECO:0000313" key="1">
    <source>
        <dbReference type="EMBL" id="SPM43074.1"/>
    </source>
</evidence>
<dbReference type="InterPro" id="IPR029063">
    <property type="entry name" value="SAM-dependent_MTases_sf"/>
</dbReference>
<reference evidence="1 2" key="1">
    <citation type="submission" date="2017-01" db="EMBL/GenBank/DDBJ databases">
        <authorList>
            <consortium name="Urmite Genomes"/>
        </authorList>
    </citation>
    <scope>NUCLEOTIDE SEQUENCE [LARGE SCALE GENOMIC DNA]</scope>
    <source>
        <strain evidence="1 2">AB215</strain>
    </source>
</reference>
<evidence type="ECO:0000313" key="2">
    <source>
        <dbReference type="Proteomes" id="UP000240424"/>
    </source>
</evidence>
<dbReference type="GO" id="GO:0008168">
    <property type="term" value="F:methyltransferase activity"/>
    <property type="evidence" value="ECO:0007669"/>
    <property type="project" value="UniProtKB-KW"/>
</dbReference>
<protein>
    <submittedName>
        <fullName evidence="1">Putative methyltransferase</fullName>
    </submittedName>
</protein>
<dbReference type="STRING" id="1841861.GCA_900157365_03616"/>
<organism evidence="1 2">
    <name type="scientific">Mycobacterium numidiamassiliense</name>
    <dbReference type="NCBI Taxonomy" id="1841861"/>
    <lineage>
        <taxon>Bacteria</taxon>
        <taxon>Bacillati</taxon>
        <taxon>Actinomycetota</taxon>
        <taxon>Actinomycetes</taxon>
        <taxon>Mycobacteriales</taxon>
        <taxon>Mycobacteriaceae</taxon>
        <taxon>Mycobacterium</taxon>
    </lineage>
</organism>
<dbReference type="Pfam" id="PF13578">
    <property type="entry name" value="Methyltransf_24"/>
    <property type="match status" value="1"/>
</dbReference>
<dbReference type="Gene3D" id="3.40.50.150">
    <property type="entry name" value="Vaccinia Virus protein VP39"/>
    <property type="match status" value="1"/>
</dbReference>
<dbReference type="SUPFAM" id="SSF53335">
    <property type="entry name" value="S-adenosyl-L-methionine-dependent methyltransferases"/>
    <property type="match status" value="1"/>
</dbReference>
<gene>
    <name evidence="1" type="ORF">MNAB215_5296</name>
</gene>
<name>A0A2U3PH25_9MYCO</name>
<sequence>MGKLARYLPIYDSIIDRTKPIRMLVIGSFYTDSVQMWQEYLHPNSHVVGVDSNSKLLKIADSEGVHARLADVEANAAFLKEAAAEFGPFDIILDDGGHTSSQMVESFRCLFANFLSDGGVYIVDDIDCDYRKSYRDSRISFIDFVKALIDAMHAHYQVTTSETNFQVGRPDRIQEVAVPAITPILGAIEIHDSLVVVRRATRGLTRSIQGT</sequence>
<dbReference type="AlphaFoldDB" id="A0A2U3PH25"/>
<keyword evidence="1" id="KW-0489">Methyltransferase</keyword>
<keyword evidence="2" id="KW-1185">Reference proteome</keyword>
<accession>A0A2U3PH25</accession>
<proteinExistence type="predicted"/>